<feature type="domain" description="HTH lysR-type" evidence="5">
    <location>
        <begin position="1"/>
        <end position="58"/>
    </location>
</feature>
<dbReference type="Pfam" id="PF03466">
    <property type="entry name" value="LysR_substrate"/>
    <property type="match status" value="1"/>
</dbReference>
<evidence type="ECO:0000259" key="5">
    <source>
        <dbReference type="PROSITE" id="PS50931"/>
    </source>
</evidence>
<evidence type="ECO:0000256" key="3">
    <source>
        <dbReference type="ARBA" id="ARBA00023125"/>
    </source>
</evidence>
<dbReference type="InterPro" id="IPR005119">
    <property type="entry name" value="LysR_subst-bd"/>
</dbReference>
<dbReference type="PROSITE" id="PS50931">
    <property type="entry name" value="HTH_LYSR"/>
    <property type="match status" value="1"/>
</dbReference>
<dbReference type="EMBL" id="CP124535">
    <property type="protein sequence ID" value="WGV17914.1"/>
    <property type="molecule type" value="Genomic_DNA"/>
</dbReference>
<keyword evidence="2" id="KW-0805">Transcription regulation</keyword>
<dbReference type="Gene3D" id="1.10.10.10">
    <property type="entry name" value="Winged helix-like DNA-binding domain superfamily/Winged helix DNA-binding domain"/>
    <property type="match status" value="1"/>
</dbReference>
<dbReference type="PRINTS" id="PR00039">
    <property type="entry name" value="HTHLYSR"/>
</dbReference>
<accession>A0ABY8QB32</accession>
<sequence length="310" mass="34285">MNFRQLATFVGIYEDGSFNKAARRLNATQSGLSVQIRNLEETMGTVLFERSAKGVQPTLAGRRLYATAVEVLRQLDRVGLELRDLSGQITGPLRVGLMPTFTRGLLAPVLSGYMAEHPNVDVSVVEAYSAVLMDKVAEGEVDFAVVPRSAERDGIRARDLGEDREILVTRAGGRLRHLEPARLTELGPLNLVLPLRGNARRDRLDRAFETMGVKVNSILAMDAMIATLDFVASSDYATILPQTICGKDLEGRLRWLHPIEGPVLTVGYSIIEPARRAPTPAATEFIAHLEAEYRRSARQWDEIIASIPRR</sequence>
<evidence type="ECO:0000256" key="1">
    <source>
        <dbReference type="ARBA" id="ARBA00009437"/>
    </source>
</evidence>
<dbReference type="InterPro" id="IPR036390">
    <property type="entry name" value="WH_DNA-bd_sf"/>
</dbReference>
<dbReference type="SUPFAM" id="SSF53850">
    <property type="entry name" value="Periplasmic binding protein-like II"/>
    <property type="match status" value="1"/>
</dbReference>
<dbReference type="Proteomes" id="UP001230978">
    <property type="component" value="Chromosome"/>
</dbReference>
<dbReference type="PANTHER" id="PTHR30419">
    <property type="entry name" value="HTH-TYPE TRANSCRIPTIONAL REGULATOR YBHD"/>
    <property type="match status" value="1"/>
</dbReference>
<dbReference type="CDD" id="cd05466">
    <property type="entry name" value="PBP2_LTTR_substrate"/>
    <property type="match status" value="1"/>
</dbReference>
<protein>
    <submittedName>
        <fullName evidence="6">LysR family transcriptional regulator</fullName>
    </submittedName>
</protein>
<keyword evidence="3" id="KW-0238">DNA-binding</keyword>
<gene>
    <name evidence="6" type="ORF">QF092_09090</name>
</gene>
<dbReference type="SUPFAM" id="SSF46785">
    <property type="entry name" value="Winged helix' DNA-binding domain"/>
    <property type="match status" value="1"/>
</dbReference>
<evidence type="ECO:0000313" key="7">
    <source>
        <dbReference type="Proteomes" id="UP001230978"/>
    </source>
</evidence>
<reference evidence="6 7" key="1">
    <citation type="submission" date="2023-04" db="EMBL/GenBank/DDBJ databases">
        <title>YMD61, complete Genome.</title>
        <authorList>
            <person name="Zhang J."/>
        </authorList>
    </citation>
    <scope>NUCLEOTIDE SEQUENCE [LARGE SCALE GENOMIC DNA]</scope>
    <source>
        <strain evidence="6 7">YMD61</strain>
    </source>
</reference>
<dbReference type="Gene3D" id="3.40.190.290">
    <property type="match status" value="1"/>
</dbReference>
<dbReference type="InterPro" id="IPR036388">
    <property type="entry name" value="WH-like_DNA-bd_sf"/>
</dbReference>
<dbReference type="Pfam" id="PF00126">
    <property type="entry name" value="HTH_1"/>
    <property type="match status" value="1"/>
</dbReference>
<name>A0ABY8QB32_9RHOB</name>
<dbReference type="InterPro" id="IPR050950">
    <property type="entry name" value="HTH-type_LysR_regulators"/>
</dbReference>
<organism evidence="6 7">
    <name type="scientific">Fuscovulum ytuae</name>
    <dbReference type="NCBI Taxonomy" id="3042299"/>
    <lineage>
        <taxon>Bacteria</taxon>
        <taxon>Pseudomonadati</taxon>
        <taxon>Pseudomonadota</taxon>
        <taxon>Alphaproteobacteria</taxon>
        <taxon>Rhodobacterales</taxon>
        <taxon>Paracoccaceae</taxon>
        <taxon>Fuscovulum</taxon>
    </lineage>
</organism>
<dbReference type="InterPro" id="IPR000847">
    <property type="entry name" value="LysR_HTH_N"/>
</dbReference>
<keyword evidence="7" id="KW-1185">Reference proteome</keyword>
<evidence type="ECO:0000256" key="4">
    <source>
        <dbReference type="ARBA" id="ARBA00023163"/>
    </source>
</evidence>
<proteinExistence type="inferred from homology"/>
<dbReference type="RefSeq" id="WP_281469598.1">
    <property type="nucleotide sequence ID" value="NZ_CP124535.1"/>
</dbReference>
<comment type="similarity">
    <text evidence="1">Belongs to the LysR transcriptional regulatory family.</text>
</comment>
<keyword evidence="4" id="KW-0804">Transcription</keyword>
<evidence type="ECO:0000313" key="6">
    <source>
        <dbReference type="EMBL" id="WGV17914.1"/>
    </source>
</evidence>
<evidence type="ECO:0000256" key="2">
    <source>
        <dbReference type="ARBA" id="ARBA00023015"/>
    </source>
</evidence>